<keyword evidence="5" id="KW-1185">Reference proteome</keyword>
<feature type="repeat" description="Pumilio" evidence="2">
    <location>
        <begin position="175"/>
        <end position="211"/>
    </location>
</feature>
<dbReference type="SMART" id="SM00025">
    <property type="entry name" value="Pumilio"/>
    <property type="match status" value="8"/>
</dbReference>
<dbReference type="InterPro" id="IPR016024">
    <property type="entry name" value="ARM-type_fold"/>
</dbReference>
<reference evidence="4 5" key="1">
    <citation type="journal article" date="2006" name="Nature">
        <title>Global trends of whole-genome duplications revealed by the ciliate Paramecium tetraurelia.</title>
        <authorList>
            <consortium name="Genoscope"/>
            <person name="Aury J.-M."/>
            <person name="Jaillon O."/>
            <person name="Duret L."/>
            <person name="Noel B."/>
            <person name="Jubin C."/>
            <person name="Porcel B.M."/>
            <person name="Segurens B."/>
            <person name="Daubin V."/>
            <person name="Anthouard V."/>
            <person name="Aiach N."/>
            <person name="Arnaiz O."/>
            <person name="Billaut A."/>
            <person name="Beisson J."/>
            <person name="Blanc I."/>
            <person name="Bouhouche K."/>
            <person name="Camara F."/>
            <person name="Duharcourt S."/>
            <person name="Guigo R."/>
            <person name="Gogendeau D."/>
            <person name="Katinka M."/>
            <person name="Keller A.-M."/>
            <person name="Kissmehl R."/>
            <person name="Klotz C."/>
            <person name="Koll F."/>
            <person name="Le Moue A."/>
            <person name="Lepere C."/>
            <person name="Malinsky S."/>
            <person name="Nowacki M."/>
            <person name="Nowak J.K."/>
            <person name="Plattner H."/>
            <person name="Poulain J."/>
            <person name="Ruiz F."/>
            <person name="Serrano V."/>
            <person name="Zagulski M."/>
            <person name="Dessen P."/>
            <person name="Betermier M."/>
            <person name="Weissenbach J."/>
            <person name="Scarpelli C."/>
            <person name="Schachter V."/>
            <person name="Sperling L."/>
            <person name="Meyer E."/>
            <person name="Cohen J."/>
            <person name="Wincker P."/>
        </authorList>
    </citation>
    <scope>NUCLEOTIDE SEQUENCE [LARGE SCALE GENOMIC DNA]</scope>
    <source>
        <strain evidence="4 5">Stock d4-2</strain>
    </source>
</reference>
<dbReference type="EMBL" id="CT868596">
    <property type="protein sequence ID" value="CAK86840.1"/>
    <property type="molecule type" value="Genomic_DNA"/>
</dbReference>
<dbReference type="InterPro" id="IPR001313">
    <property type="entry name" value="Pumilio_RNA-bd_rpt"/>
</dbReference>
<organism evidence="4 5">
    <name type="scientific">Paramecium tetraurelia</name>
    <dbReference type="NCBI Taxonomy" id="5888"/>
    <lineage>
        <taxon>Eukaryota</taxon>
        <taxon>Sar</taxon>
        <taxon>Alveolata</taxon>
        <taxon>Ciliophora</taxon>
        <taxon>Intramacronucleata</taxon>
        <taxon>Oligohymenophorea</taxon>
        <taxon>Peniculida</taxon>
        <taxon>Parameciidae</taxon>
        <taxon>Paramecium</taxon>
    </lineage>
</organism>
<keyword evidence="1" id="KW-0677">Repeat</keyword>
<dbReference type="PROSITE" id="PS50303">
    <property type="entry name" value="PUM_HD"/>
    <property type="match status" value="1"/>
</dbReference>
<dbReference type="Pfam" id="PF00806">
    <property type="entry name" value="PUF"/>
    <property type="match status" value="8"/>
</dbReference>
<sequence length="444" mass="51141">MNQDPNEKDMIGDLLDDSFENVAKIKKSYTSNRPPVLQINQNHNSSPIYYPKVYSPQVQQKQNSYDLDLRLTKVPVQQSAPNSALKPKSYDYATQFNPDDETPLDGDLISKCKDQNGARNIQKAFQEGSQAIREQIFNKLEKGLLSLSKDVFGNYVIQNLLEFGTSIQQQKILAILQPHSSQLAFHQYGCRVLQKLLQNAHNTADFPILFDTFKNKVRELVIDQHGNHVVQKLIQLMENDISLWVLDGIEGQVNKLVINSFGCRIIQKAVSISANHPDRQMKILFEIMRLAYELCISQYGNYIIQQLLKEGPLVIKNIIQQIIMEKLEEYSLNKFGSNVVDCAIKCSDNQFKLKIMELLLSQNNSQVLFVRLSTNAYGNYVVQNFFKCADSEIQKELYLKITNNQQLLQEIQQYKFGNLQFNIFQGQFVYQMLTQKLELESFNL</sequence>
<dbReference type="InterPro" id="IPR033133">
    <property type="entry name" value="PUM-HD"/>
</dbReference>
<dbReference type="InterPro" id="IPR011989">
    <property type="entry name" value="ARM-like"/>
</dbReference>
<dbReference type="OrthoDB" id="668540at2759"/>
<dbReference type="HOGENOM" id="CLU_004017_8_1_1"/>
<dbReference type="eggNOG" id="KOG1488">
    <property type="taxonomic scope" value="Eukaryota"/>
</dbReference>
<name>A0DUX3_PARTE</name>
<dbReference type="SUPFAM" id="SSF48371">
    <property type="entry name" value="ARM repeat"/>
    <property type="match status" value="1"/>
</dbReference>
<dbReference type="Proteomes" id="UP000000600">
    <property type="component" value="Unassembled WGS sequence"/>
</dbReference>
<evidence type="ECO:0000313" key="5">
    <source>
        <dbReference type="Proteomes" id="UP000000600"/>
    </source>
</evidence>
<dbReference type="RefSeq" id="XP_001454237.1">
    <property type="nucleotide sequence ID" value="XM_001454200.1"/>
</dbReference>
<dbReference type="GO" id="GO:0010608">
    <property type="term" value="P:post-transcriptional regulation of gene expression"/>
    <property type="evidence" value="ECO:0000318"/>
    <property type="project" value="GO_Central"/>
</dbReference>
<evidence type="ECO:0000256" key="2">
    <source>
        <dbReference type="PROSITE-ProRule" id="PRU00317"/>
    </source>
</evidence>
<evidence type="ECO:0000313" key="4">
    <source>
        <dbReference type="EMBL" id="CAK86840.1"/>
    </source>
</evidence>
<evidence type="ECO:0000256" key="1">
    <source>
        <dbReference type="ARBA" id="ARBA00022737"/>
    </source>
</evidence>
<feature type="repeat" description="Pumilio" evidence="2">
    <location>
        <begin position="139"/>
        <end position="174"/>
    </location>
</feature>
<dbReference type="STRING" id="5888.A0DUX3"/>
<proteinExistence type="predicted"/>
<gene>
    <name evidence="4" type="ORF">GSPATT00020502001</name>
</gene>
<evidence type="ECO:0000259" key="3">
    <source>
        <dbReference type="PROSITE" id="PS50303"/>
    </source>
</evidence>
<dbReference type="PROSITE" id="PS50302">
    <property type="entry name" value="PUM"/>
    <property type="match status" value="6"/>
</dbReference>
<accession>A0DUX3</accession>
<dbReference type="KEGG" id="ptm:GSPATT00020502001"/>
<dbReference type="PANTHER" id="PTHR12537">
    <property type="entry name" value="RNA BINDING PROTEIN PUMILIO-RELATED"/>
    <property type="match status" value="1"/>
</dbReference>
<feature type="domain" description="PUM-HD" evidence="3">
    <location>
        <begin position="79"/>
        <end position="428"/>
    </location>
</feature>
<dbReference type="AlphaFoldDB" id="A0DUX3"/>
<feature type="repeat" description="Pumilio" evidence="2">
    <location>
        <begin position="103"/>
        <end position="138"/>
    </location>
</feature>
<dbReference type="GO" id="GO:0003729">
    <property type="term" value="F:mRNA binding"/>
    <property type="evidence" value="ECO:0000318"/>
    <property type="project" value="GO_Central"/>
</dbReference>
<dbReference type="Gene3D" id="1.25.10.10">
    <property type="entry name" value="Leucine-rich Repeat Variant"/>
    <property type="match status" value="1"/>
</dbReference>
<dbReference type="PANTHER" id="PTHR12537:SF12">
    <property type="entry name" value="MATERNAL PROTEIN PUMILIO"/>
    <property type="match status" value="1"/>
</dbReference>
<protein>
    <recommendedName>
        <fullName evidence="3">PUM-HD domain-containing protein</fullName>
    </recommendedName>
</protein>
<feature type="repeat" description="Pumilio" evidence="2">
    <location>
        <begin position="357"/>
        <end position="400"/>
    </location>
</feature>
<dbReference type="OMA" id="DNQFKLK"/>
<dbReference type="GO" id="GO:0005737">
    <property type="term" value="C:cytoplasm"/>
    <property type="evidence" value="ECO:0000318"/>
    <property type="project" value="GO_Central"/>
</dbReference>
<feature type="repeat" description="Pumilio" evidence="2">
    <location>
        <begin position="286"/>
        <end position="325"/>
    </location>
</feature>
<feature type="repeat" description="Pumilio" evidence="2">
    <location>
        <begin position="212"/>
        <end position="247"/>
    </location>
</feature>
<dbReference type="InParanoid" id="A0DUX3"/>
<dbReference type="GeneID" id="5040022"/>